<dbReference type="PROSITE" id="PS00626">
    <property type="entry name" value="RCC1_2"/>
    <property type="match status" value="5"/>
</dbReference>
<dbReference type="InterPro" id="IPR009091">
    <property type="entry name" value="RCC1/BLIP-II"/>
</dbReference>
<feature type="repeat" description="RCC1" evidence="3">
    <location>
        <begin position="260"/>
        <end position="317"/>
    </location>
</feature>
<feature type="repeat" description="RCC1" evidence="3">
    <location>
        <begin position="318"/>
        <end position="384"/>
    </location>
</feature>
<evidence type="ECO:0000256" key="1">
    <source>
        <dbReference type="ARBA" id="ARBA00022658"/>
    </source>
</evidence>
<dbReference type="PANTHER" id="PTHR45982:SF1">
    <property type="entry name" value="REGULATOR OF CHROMOSOME CONDENSATION"/>
    <property type="match status" value="1"/>
</dbReference>
<feature type="repeat" description="RCC1" evidence="3">
    <location>
        <begin position="85"/>
        <end position="142"/>
    </location>
</feature>
<dbReference type="SUPFAM" id="SSF50985">
    <property type="entry name" value="RCC1/BLIP-II"/>
    <property type="match status" value="2"/>
</dbReference>
<dbReference type="PROSITE" id="PS50012">
    <property type="entry name" value="RCC1_3"/>
    <property type="match status" value="11"/>
</dbReference>
<feature type="compositionally biased region" description="Basic and acidic residues" evidence="4">
    <location>
        <begin position="573"/>
        <end position="582"/>
    </location>
</feature>
<evidence type="ECO:0000256" key="3">
    <source>
        <dbReference type="PROSITE-ProRule" id="PRU00235"/>
    </source>
</evidence>
<evidence type="ECO:0000256" key="5">
    <source>
        <dbReference type="SAM" id="Phobius"/>
    </source>
</evidence>
<dbReference type="Proteomes" id="UP000325113">
    <property type="component" value="Unassembled WGS sequence"/>
</dbReference>
<protein>
    <recommendedName>
        <fullName evidence="6">RCC1-like domain-containing protein</fullName>
    </recommendedName>
</protein>
<dbReference type="PANTHER" id="PTHR45982">
    <property type="entry name" value="REGULATOR OF CHROMOSOME CONDENSATION"/>
    <property type="match status" value="1"/>
</dbReference>
<feature type="repeat" description="RCC1" evidence="3">
    <location>
        <begin position="616"/>
        <end position="673"/>
    </location>
</feature>
<dbReference type="InterPro" id="IPR000408">
    <property type="entry name" value="Reg_chr_condens"/>
</dbReference>
<feature type="repeat" description="RCC1" evidence="3">
    <location>
        <begin position="27"/>
        <end position="84"/>
    </location>
</feature>
<evidence type="ECO:0000313" key="7">
    <source>
        <dbReference type="EMBL" id="KAA0148231.1"/>
    </source>
</evidence>
<accession>A0A5A8C8Q2</accession>
<evidence type="ECO:0000256" key="4">
    <source>
        <dbReference type="SAM" id="MobiDB-lite"/>
    </source>
</evidence>
<dbReference type="InterPro" id="IPR013783">
    <property type="entry name" value="Ig-like_fold"/>
</dbReference>
<feature type="region of interest" description="Disordered" evidence="4">
    <location>
        <begin position="566"/>
        <end position="594"/>
    </location>
</feature>
<organism evidence="7 8">
    <name type="scientific">Cafeteria roenbergensis</name>
    <name type="common">Marine flagellate</name>
    <dbReference type="NCBI Taxonomy" id="33653"/>
    <lineage>
        <taxon>Eukaryota</taxon>
        <taxon>Sar</taxon>
        <taxon>Stramenopiles</taxon>
        <taxon>Bigyra</taxon>
        <taxon>Opalozoa</taxon>
        <taxon>Bicosoecida</taxon>
        <taxon>Cafeteriaceae</taxon>
        <taxon>Cafeteria</taxon>
    </lineage>
</organism>
<feature type="compositionally biased region" description="Gly residues" evidence="4">
    <location>
        <begin position="1943"/>
        <end position="1953"/>
    </location>
</feature>
<feature type="transmembrane region" description="Helical" evidence="5">
    <location>
        <begin position="2586"/>
        <end position="2609"/>
    </location>
</feature>
<feature type="transmembrane region" description="Helical" evidence="5">
    <location>
        <begin position="2435"/>
        <end position="2458"/>
    </location>
</feature>
<dbReference type="Pfam" id="PF13540">
    <property type="entry name" value="RCC1_2"/>
    <property type="match status" value="3"/>
</dbReference>
<keyword evidence="5" id="KW-0472">Membrane</keyword>
<dbReference type="PRINTS" id="PR00633">
    <property type="entry name" value="RCCNDNSATION"/>
</dbReference>
<dbReference type="GO" id="GO:0005085">
    <property type="term" value="F:guanyl-nucleotide exchange factor activity"/>
    <property type="evidence" value="ECO:0007669"/>
    <property type="project" value="TreeGrafter"/>
</dbReference>
<feature type="repeat" description="RCC1" evidence="3">
    <location>
        <begin position="441"/>
        <end position="499"/>
    </location>
</feature>
<reference evidence="7 8" key="1">
    <citation type="submission" date="2019-07" db="EMBL/GenBank/DDBJ databases">
        <title>Genomes of Cafeteria roenbergensis.</title>
        <authorList>
            <person name="Fischer M.G."/>
            <person name="Hackl T."/>
            <person name="Roman M."/>
        </authorList>
    </citation>
    <scope>NUCLEOTIDE SEQUENCE [LARGE SCALE GENOMIC DNA]</scope>
    <source>
        <strain evidence="7 8">Cflag</strain>
    </source>
</reference>
<gene>
    <name evidence="7" type="ORF">FNF31_07457</name>
</gene>
<comment type="caution">
    <text evidence="7">The sequence shown here is derived from an EMBL/GenBank/DDBJ whole genome shotgun (WGS) entry which is preliminary data.</text>
</comment>
<sequence>MLPRRLAEPAVAVQGGSRFSLVLRSDGTIHSFGSNGQGQLGRGNTDTVGHTLGSLAVMREPISVGGWAVSVATGGEHVLVMLSDGTVRAFGRGTYGQLGYGSGANLGLSNITLPSMLASVPLGGRALAVGAGEHHSLVSLDNGELRAFGRNAEGQLGVGSTTSRGNTMATIPAATGGVMPLTAAARQATGGKKHSVVVTAEGTVVLTGSNQEGQLAAGATAMVGDSTVSLPPQGGSSLSEGDVVGAAAGDGHTVLLASSGKLVTFGRAGAGQLGRDASSNVGSSAGDSPSKMTSFSLWQQAVAVAAGTSASAAVLVDGGLVTFGDGDVGTLGYGDSDRAVALDEAPQSWRTDVRAASQPRDSRAEEAVVGVATGGGHTLIVLEDGRVRPVGSSDVGQLGLGGTNSVKFAKGALAPGAVVGVGPVVAAAAGRLHSMVLRHDGAVFAFGFGDNGRLGYSSLNSVGTRPSTLPANAGPIDLGGETAAAIAAGGSHSAVITTRGALFTFGLGSFGQLGHGSRADVGIENRPVAQFGRVQLGGARAVAVACGQLHTLVLLEDGTVRSFGNSNSGKLGYGDDTRRGDTPDTTPNITAPVPVGGPAVSVAAGKEHSAVVLADGTLRAFGQASYGQLGYGSIYDVGGQNNPSPAAAGPVPTGGAAVAVACGFAHTLVLMSDGTVVGTGDNSVGQLGVPWLSSVGRTSATLPSAVGRAHLGGRAVAVAAGGSSLAANSFSAVVLEDGTLLTFGSNGEASLGVAGFLPVGTAAKWAIPSLKSARSVVLTDAPLDRPLTRPLEALPPFLLALGSPSLPEPLESADVSGLAGLRALPSGDAPLTSGVHYFDGTFVSSLPLAASATKQQCPTLGSGAFLASLQSVCDLSAARMWDAFDAAPVVANTSLSVNGAPTADLGTGDDPAAAVWLSVGGWFEWAALLLGEGAAGGAAEAAACGAGDEAKAPHELWGGGFVSAELRTSVMPAGVGALPFCRLWSLTELRCHGRVPGIAGGEAGAVLTVSAQCSPLQFRVALPVAYRFPGAEVASARLEGADGATLRVAGRGFALSEPALLAVSVAGSGDCGPVVRRSDSEVTCALGAGTGVGRAVTLRVGGSTAPGSANVSFPGPEITGVSPAVVRAGHKRVNFTVTGRNLLLTSVQPPPTEAGGDAAADPDAELAAAAARGGALWIGGKLCRTELRVVEPGTEVMCVGFDAPEEWPDPGTVRLSVAGQVAVSQPGLFRTIERPRVDAAVASVLFNQLTSGSGSGSGSGGIDDDDVRAELRPGSLVTIVGSTLAESVGRGRVSVTVGGVAVTRVNFSRIAESIIEVALPDGIKGRASVVATSPSGLRSSDAPLAADVAVTMAPPVIVSALVIQPGSGLAEPWLPVPAAAAAAAATGGGEAAAVNASVLLTGRGFARTGVSGIRVGPLDCVDVAVANDTALGCTVTGVERLRGLFPGEEDAALPAQLNVSVEWPEAGHRVTSPHAAVLPEWPPAVTGVTPATAAPGDDVVVVGRWLGRSADRAGTATVGGVACGPSQWLSSSALRCTVPADARLDSMPDRDGDALHLRFTSITGLSVVRPRAIRLLGSVAASLVGADGGGLDPNATLIALPSADGSVIAITAESADRSLAIAVVGLGAQECGFDAAAGAAGAAGPAGAGAGTEAAGGAGAGAGAGATSASSPAAQGAGAAVLVGVSRQSVPRNVSVMHFPGIGVKAPFGTAVSLRPWCSSAIAGQSYASRNVSVAIPSVNVSWTDFAVRVVQNPLAVDPTPLPPINATVTMDPPLGPAMAALVADRLLCQAALVSGATGAVAASLSAAVVALPGAAGRVWVASFAALPLTFIEAGGSFAVRAGCTWSPTSQELALPELTNRVARLRTHVVAVDPGAGVGPLGEFLLLPGVTRSVRFQVDAGLTEVSGPAMRTLGAAPPTGAGREPESAYGAGGTSSPGAAARSGGGPVRGRGAPGRWRRAEASAAGAAVSPHEVALLERALPSCFLRLSGSDIQALPAVSEATLGLALSADNGWAATVPVGVSGVGAGTVSVECSAWGGLQRWSSTSSVALRAGTLRMAVAPAFAGDDGSAGRQLVLSSGGGSFAAVPAVELRAVVAEAPAWSVANAGGISCGVAVAALPASTTQSGTTTRFFASVRAGPTGAIVGVVFDALGLVGVANYPQLGQPVSFSLQCEHPNAGQLPPVRVETELVGLRAAWGRASRQSFVPTSAQWEPFDVEVFTGDGRPLAVPGVASAVRCVAAVGNGTRLEGASAAGAAPDAGRAAAEGMVARAEFRGFAVTGKRGAAFELRVTCSVGDLPLRPVLAHSFRLQGCSAGQQPREASEDLCEACGAGTYSDGGAGASCVPCPKTGASCAGGVLELRRGFYRPPAAAGLPFDGSTELHPCFNAEACTLNSTARRYGCAPGYTGPLCGVCAPGHAMFGPQCGECGPPWTNLAVVAALAAGVLAVACYFAVRTALSARAAAGSDRAIALRLLLSHAQGLGALVLFRAKGTALFQAVTGFMRDIGTTPASWGPVLCATSATFVTRFWATLTLPVVVMALSVAAYAAIAALVLLPARGAAVTPATAPRLPSSLADVTRYLADRKYVVTLAMVLYVMYMPLVSLGVTALECYDRPVGGRRYLRADLSVPCFEGQHAAVAVGAGALLAVLGVGFPVGLVLALRGGKPAPSLRFLFEGFDEERGLRWWEALGLLRKMGLVMAAALVPDAASQVAAAVLVLAPALWAQTRFHPYRASKFNALETMSILAMMLTATVSLLYLQAQGGEAAVQEQTEAHLSGWTEVALMRKADASQVLRAGDAA</sequence>
<dbReference type="InterPro" id="IPR014756">
    <property type="entry name" value="Ig_E-set"/>
</dbReference>
<feature type="repeat" description="RCC1" evidence="3">
    <location>
        <begin position="385"/>
        <end position="440"/>
    </location>
</feature>
<dbReference type="GO" id="GO:0005737">
    <property type="term" value="C:cytoplasm"/>
    <property type="evidence" value="ECO:0007669"/>
    <property type="project" value="TreeGrafter"/>
</dbReference>
<feature type="transmembrane region" description="Helical" evidence="5">
    <location>
        <begin position="2532"/>
        <end position="2555"/>
    </location>
</feature>
<feature type="repeat" description="RCC1" evidence="3">
    <location>
        <begin position="143"/>
        <end position="201"/>
    </location>
</feature>
<dbReference type="Gene3D" id="2.60.40.10">
    <property type="entry name" value="Immunoglobulins"/>
    <property type="match status" value="1"/>
</dbReference>
<dbReference type="InterPro" id="IPR058923">
    <property type="entry name" value="RCC1-like_dom"/>
</dbReference>
<evidence type="ECO:0000256" key="2">
    <source>
        <dbReference type="ARBA" id="ARBA00022737"/>
    </source>
</evidence>
<keyword evidence="2" id="KW-0677">Repeat</keyword>
<dbReference type="InterPro" id="IPR051553">
    <property type="entry name" value="Ran_GTPase-activating"/>
</dbReference>
<feature type="repeat" description="RCC1" evidence="3">
    <location>
        <begin position="202"/>
        <end position="259"/>
    </location>
</feature>
<feature type="repeat" description="RCC1" evidence="3">
    <location>
        <begin position="558"/>
        <end position="615"/>
    </location>
</feature>
<keyword evidence="1" id="KW-0344">Guanine-nucleotide releasing factor</keyword>
<feature type="transmembrane region" description="Helical" evidence="5">
    <location>
        <begin position="2736"/>
        <end position="2758"/>
    </location>
</feature>
<feature type="domain" description="RCC1-like" evidence="6">
    <location>
        <begin position="484"/>
        <end position="754"/>
    </location>
</feature>
<feature type="compositionally biased region" description="Low complexity" evidence="4">
    <location>
        <begin position="583"/>
        <end position="594"/>
    </location>
</feature>
<evidence type="ECO:0000313" key="8">
    <source>
        <dbReference type="Proteomes" id="UP000325113"/>
    </source>
</evidence>
<feature type="transmembrane region" description="Helical" evidence="5">
    <location>
        <begin position="2470"/>
        <end position="2488"/>
    </location>
</feature>
<keyword evidence="5" id="KW-1133">Transmembrane helix</keyword>
<feature type="transmembrane region" description="Helical" evidence="5">
    <location>
        <begin position="2697"/>
        <end position="2724"/>
    </location>
</feature>
<dbReference type="CDD" id="cd00603">
    <property type="entry name" value="IPT_PCSR"/>
    <property type="match status" value="1"/>
</dbReference>
<proteinExistence type="predicted"/>
<feature type="transmembrane region" description="Helical" evidence="5">
    <location>
        <begin position="2636"/>
        <end position="2661"/>
    </location>
</feature>
<evidence type="ECO:0000259" key="6">
    <source>
        <dbReference type="Pfam" id="PF25390"/>
    </source>
</evidence>
<dbReference type="Pfam" id="PF25390">
    <property type="entry name" value="WD40_RLD"/>
    <property type="match status" value="1"/>
</dbReference>
<dbReference type="SUPFAM" id="SSF81296">
    <property type="entry name" value="E set domains"/>
    <property type="match status" value="1"/>
</dbReference>
<dbReference type="EMBL" id="VLTM01000151">
    <property type="protein sequence ID" value="KAA0148231.1"/>
    <property type="molecule type" value="Genomic_DNA"/>
</dbReference>
<feature type="region of interest" description="Disordered" evidence="4">
    <location>
        <begin position="1909"/>
        <end position="1959"/>
    </location>
</feature>
<feature type="repeat" description="RCC1" evidence="3">
    <location>
        <begin position="500"/>
        <end position="557"/>
    </location>
</feature>
<dbReference type="Gene3D" id="2.130.10.30">
    <property type="entry name" value="Regulator of chromosome condensation 1/beta-lactamase-inhibitor protein II"/>
    <property type="match status" value="4"/>
</dbReference>
<keyword evidence="5" id="KW-0812">Transmembrane</keyword>
<name>A0A5A8C8Q2_CAFRO</name>